<dbReference type="EMBL" id="SNXZ01000003">
    <property type="protein sequence ID" value="TDP97846.1"/>
    <property type="molecule type" value="Genomic_DNA"/>
</dbReference>
<proteinExistence type="predicted"/>
<sequence length="157" mass="16553">MVTGLTYAGTVVGATGSAVIGGLLFAFSTAVMPALRKQPAGEGMRAMQQVNRLIQNPVFLLVFVGTGLVCLALAIGTLFADQPHEVLRAIGALLYVVGAFGVTAVVNVPLNNALDRHRDDEAGHAYWAEFLAKWVPWNHLRTVAAIAGTVLMILSLG</sequence>
<protein>
    <submittedName>
        <fullName evidence="2">Putative membrane protein</fullName>
    </submittedName>
</protein>
<keyword evidence="1" id="KW-1133">Transmembrane helix</keyword>
<dbReference type="OrthoDB" id="428263at2"/>
<keyword evidence="3" id="KW-1185">Reference proteome</keyword>
<feature type="transmembrane region" description="Helical" evidence="1">
    <location>
        <begin position="12"/>
        <end position="35"/>
    </location>
</feature>
<gene>
    <name evidence="2" type="ORF">EV186_103823</name>
</gene>
<organism evidence="2 3">
    <name type="scientific">Labedaea rhizosphaerae</name>
    <dbReference type="NCBI Taxonomy" id="598644"/>
    <lineage>
        <taxon>Bacteria</taxon>
        <taxon>Bacillati</taxon>
        <taxon>Actinomycetota</taxon>
        <taxon>Actinomycetes</taxon>
        <taxon>Pseudonocardiales</taxon>
        <taxon>Pseudonocardiaceae</taxon>
        <taxon>Labedaea</taxon>
    </lineage>
</organism>
<keyword evidence="1" id="KW-0812">Transmembrane</keyword>
<dbReference type="RefSeq" id="WP_133850987.1">
    <property type="nucleotide sequence ID" value="NZ_SNXZ01000003.1"/>
</dbReference>
<dbReference type="InterPro" id="IPR013901">
    <property type="entry name" value="Anthrone_oxy"/>
</dbReference>
<dbReference type="Proteomes" id="UP000295444">
    <property type="component" value="Unassembled WGS sequence"/>
</dbReference>
<reference evidence="2 3" key="1">
    <citation type="submission" date="2019-03" db="EMBL/GenBank/DDBJ databases">
        <title>Genomic Encyclopedia of Type Strains, Phase IV (KMG-IV): sequencing the most valuable type-strain genomes for metagenomic binning, comparative biology and taxonomic classification.</title>
        <authorList>
            <person name="Goeker M."/>
        </authorList>
    </citation>
    <scope>NUCLEOTIDE SEQUENCE [LARGE SCALE GENOMIC DNA]</scope>
    <source>
        <strain evidence="2 3">DSM 45361</strain>
    </source>
</reference>
<dbReference type="Pfam" id="PF08592">
    <property type="entry name" value="Anthrone_oxy"/>
    <property type="match status" value="1"/>
</dbReference>
<name>A0A4R6SFH6_LABRH</name>
<evidence type="ECO:0000313" key="2">
    <source>
        <dbReference type="EMBL" id="TDP97846.1"/>
    </source>
</evidence>
<dbReference type="AlphaFoldDB" id="A0A4R6SFH6"/>
<keyword evidence="1" id="KW-0472">Membrane</keyword>
<evidence type="ECO:0000256" key="1">
    <source>
        <dbReference type="SAM" id="Phobius"/>
    </source>
</evidence>
<comment type="caution">
    <text evidence="2">The sequence shown here is derived from an EMBL/GenBank/DDBJ whole genome shotgun (WGS) entry which is preliminary data.</text>
</comment>
<evidence type="ECO:0000313" key="3">
    <source>
        <dbReference type="Proteomes" id="UP000295444"/>
    </source>
</evidence>
<feature type="transmembrane region" description="Helical" evidence="1">
    <location>
        <begin position="56"/>
        <end position="80"/>
    </location>
</feature>
<accession>A0A4R6SFH6</accession>
<feature type="transmembrane region" description="Helical" evidence="1">
    <location>
        <begin position="86"/>
        <end position="108"/>
    </location>
</feature>